<reference evidence="3" key="1">
    <citation type="journal article" date="1995" name="J. Mol. Evol.">
        <title>Molecular phylogeny of Allomyces macrogynus: congruency between nuclear ribosomal RNA- and mitochondrial protein-based trees.</title>
        <authorList>
            <person name="Paquin B."/>
            <person name="Forget L."/>
            <person name="Roewer I."/>
            <person name="Lang B.F."/>
        </authorList>
    </citation>
    <scope>NUCLEOTIDE SEQUENCE</scope>
</reference>
<evidence type="ECO:0000313" key="3">
    <source>
        <dbReference type="EMBL" id="AAC49236.1"/>
    </source>
</evidence>
<dbReference type="Gene3D" id="3.10.28.10">
    <property type="entry name" value="Homing endonucleases"/>
    <property type="match status" value="1"/>
</dbReference>
<dbReference type="InterPro" id="IPR027434">
    <property type="entry name" value="Homing_endonucl"/>
</dbReference>
<dbReference type="InterPro" id="IPR004860">
    <property type="entry name" value="LAGLIDADG_dom"/>
</dbReference>
<dbReference type="PIR" id="S63653">
    <property type="entry name" value="S63653"/>
</dbReference>
<keyword evidence="3" id="KW-0496">Mitochondrion</keyword>
<dbReference type="GO" id="GO:0004519">
    <property type="term" value="F:endonuclease activity"/>
    <property type="evidence" value="ECO:0007669"/>
    <property type="project" value="InterPro"/>
</dbReference>
<dbReference type="VEuPathDB" id="FungiDB:AlmafMp16"/>
<keyword evidence="1" id="KW-0812">Transmembrane</keyword>
<feature type="transmembrane region" description="Helical" evidence="1">
    <location>
        <begin position="25"/>
        <end position="47"/>
    </location>
</feature>
<organism evidence="3">
    <name type="scientific">Allomyces macrogynus</name>
    <dbReference type="NCBI Taxonomy" id="28583"/>
    <lineage>
        <taxon>Eukaryota</taxon>
        <taxon>Fungi</taxon>
        <taxon>Fungi incertae sedis</taxon>
        <taxon>Blastocladiomycota</taxon>
        <taxon>Blastocladiomycetes</taxon>
        <taxon>Blastocladiales</taxon>
        <taxon>Blastocladiaceae</taxon>
        <taxon>Allomyces</taxon>
    </lineage>
</organism>
<dbReference type="GeneID" id="801883"/>
<gene>
    <name evidence="3" type="primary">orf176</name>
</gene>
<feature type="domain" description="Homing endonuclease LAGLIDADG" evidence="2">
    <location>
        <begin position="62"/>
        <end position="157"/>
    </location>
</feature>
<accession>Q33760</accession>
<reference evidence="3" key="2">
    <citation type="journal article" date="1996" name="J. Mol. Biol.">
        <title>The mitochondrial DNA of Allomyces macrogynus: the complete genomic sequence from an ancestral fungus.</title>
        <authorList>
            <person name="Paquin B."/>
            <person name="Lang B.F."/>
        </authorList>
    </citation>
    <scope>NUCLEOTIDE SEQUENCE</scope>
</reference>
<name>Q33760_ALLMA</name>
<sequence length="176" mass="20664">MRGLKRELHGLDFALSRRRYTRNSFFLFIECFVFLFKLFLSLGLDMIKELQKFTQLGISLLLTNPLFTHYHDLFYKDRKKIVPSNIYDLMTPVVLAFWIMCDGYKYNAGVALATNSFSISDNELLIDALNRKFGFSCWIINDHGQPSIFIPRVNLRKLQELVVPHIHTSLLYKIHL</sequence>
<geneLocation type="mitochondrion" evidence="3"/>
<evidence type="ECO:0000259" key="2">
    <source>
        <dbReference type="Pfam" id="PF03161"/>
    </source>
</evidence>
<dbReference type="RefSeq" id="NP_043735.1">
    <property type="nucleotide sequence ID" value="NC_001715.1"/>
</dbReference>
<proteinExistence type="predicted"/>
<protein>
    <submittedName>
        <fullName evidence="3">Orf176 protein</fullName>
    </submittedName>
</protein>
<dbReference type="SUPFAM" id="SSF55608">
    <property type="entry name" value="Homing endonucleases"/>
    <property type="match status" value="1"/>
</dbReference>
<dbReference type="AlphaFoldDB" id="Q33760"/>
<keyword evidence="1" id="KW-0472">Membrane</keyword>
<dbReference type="Pfam" id="PF03161">
    <property type="entry name" value="LAGLIDADG_2"/>
    <property type="match status" value="1"/>
</dbReference>
<keyword evidence="1" id="KW-1133">Transmembrane helix</keyword>
<dbReference type="EMBL" id="U41288">
    <property type="protein sequence ID" value="AAC49236.1"/>
    <property type="molecule type" value="Genomic_DNA"/>
</dbReference>
<evidence type="ECO:0000256" key="1">
    <source>
        <dbReference type="SAM" id="Phobius"/>
    </source>
</evidence>